<keyword evidence="2" id="KW-1185">Reference proteome</keyword>
<name>A0A172Q0D5_9CAUD</name>
<dbReference type="Proteomes" id="UP000225947">
    <property type="component" value="Segment"/>
</dbReference>
<accession>A0A172Q0D5</accession>
<gene>
    <name evidence="1" type="ORF">ME3_144</name>
</gene>
<sequence>MQKQLANFKRSLTSSNILYSSSTIEPQIIDYFSRDYSLKETIIDYPERYILFVYESSLTLRVLKTHSWTRFVWIFDKETKCRLRIKTSSLSYVEENYSPSKLEIY</sequence>
<proteinExistence type="predicted"/>
<dbReference type="EMBL" id="KU935715">
    <property type="protein sequence ID" value="AND75305.1"/>
    <property type="molecule type" value="Genomic_DNA"/>
</dbReference>
<organism evidence="1 2">
    <name type="scientific">Acinetobacter phage vB_AbaM_ME3</name>
    <dbReference type="NCBI Taxonomy" id="1837876"/>
    <lineage>
        <taxon>Viruses</taxon>
        <taxon>Duplodnaviria</taxon>
        <taxon>Heunggongvirae</taxon>
        <taxon>Uroviricota</taxon>
        <taxon>Caudoviricetes</taxon>
        <taxon>Metrivirus</taxon>
        <taxon>Metrivirus ME3</taxon>
    </lineage>
</organism>
<evidence type="ECO:0000313" key="1">
    <source>
        <dbReference type="EMBL" id="AND75305.1"/>
    </source>
</evidence>
<evidence type="ECO:0000313" key="2">
    <source>
        <dbReference type="Proteomes" id="UP000225947"/>
    </source>
</evidence>
<reference evidence="2" key="1">
    <citation type="submission" date="2016-03" db="EMBL/GenBank/DDBJ databases">
        <title>Characterization of Acinetobacter baumannii phage vB_AbaM_ME3.</title>
        <authorList>
            <person name="Buttimer C.T.H."/>
            <person name="Elbreki M."/>
            <person name="Coffey A."/>
        </authorList>
    </citation>
    <scope>NUCLEOTIDE SEQUENCE [LARGE SCALE GENOMIC DNA]</scope>
</reference>
<protein>
    <submittedName>
        <fullName evidence="1">Uncharacterized protein</fullName>
    </submittedName>
</protein>